<gene>
    <name evidence="1" type="ORF">M413DRAFT_345928</name>
</gene>
<proteinExistence type="predicted"/>
<sequence length="70" mass="7625">MESLNPCLIPGIVDSLVCVYLSIISLSSAPFPCLASFSNSALTRLIISSPQISEASSFVHCWVWCSRYRG</sequence>
<protein>
    <submittedName>
        <fullName evidence="1">Uncharacterized protein</fullName>
    </submittedName>
</protein>
<name>A0A0C3CNP9_HEBCY</name>
<keyword evidence="2" id="KW-1185">Reference proteome</keyword>
<dbReference type="Proteomes" id="UP000053424">
    <property type="component" value="Unassembled WGS sequence"/>
</dbReference>
<dbReference type="EMBL" id="KN831772">
    <property type="protein sequence ID" value="KIM45704.1"/>
    <property type="molecule type" value="Genomic_DNA"/>
</dbReference>
<evidence type="ECO:0000313" key="2">
    <source>
        <dbReference type="Proteomes" id="UP000053424"/>
    </source>
</evidence>
<organism evidence="1 2">
    <name type="scientific">Hebeloma cylindrosporum</name>
    <dbReference type="NCBI Taxonomy" id="76867"/>
    <lineage>
        <taxon>Eukaryota</taxon>
        <taxon>Fungi</taxon>
        <taxon>Dikarya</taxon>
        <taxon>Basidiomycota</taxon>
        <taxon>Agaricomycotina</taxon>
        <taxon>Agaricomycetes</taxon>
        <taxon>Agaricomycetidae</taxon>
        <taxon>Agaricales</taxon>
        <taxon>Agaricineae</taxon>
        <taxon>Hymenogastraceae</taxon>
        <taxon>Hebeloma</taxon>
    </lineage>
</organism>
<dbReference type="HOGENOM" id="CLU_2758066_0_0_1"/>
<reference evidence="2" key="2">
    <citation type="submission" date="2015-01" db="EMBL/GenBank/DDBJ databases">
        <title>Evolutionary Origins and Diversification of the Mycorrhizal Mutualists.</title>
        <authorList>
            <consortium name="DOE Joint Genome Institute"/>
            <consortium name="Mycorrhizal Genomics Consortium"/>
            <person name="Kohler A."/>
            <person name="Kuo A."/>
            <person name="Nagy L.G."/>
            <person name="Floudas D."/>
            <person name="Copeland A."/>
            <person name="Barry K.W."/>
            <person name="Cichocki N."/>
            <person name="Veneault-Fourrey C."/>
            <person name="LaButti K."/>
            <person name="Lindquist E.A."/>
            <person name="Lipzen A."/>
            <person name="Lundell T."/>
            <person name="Morin E."/>
            <person name="Murat C."/>
            <person name="Riley R."/>
            <person name="Ohm R."/>
            <person name="Sun H."/>
            <person name="Tunlid A."/>
            <person name="Henrissat B."/>
            <person name="Grigoriev I.V."/>
            <person name="Hibbett D.S."/>
            <person name="Martin F."/>
        </authorList>
    </citation>
    <scope>NUCLEOTIDE SEQUENCE [LARGE SCALE GENOMIC DNA]</scope>
    <source>
        <strain evidence="2">h7</strain>
    </source>
</reference>
<reference evidence="1 2" key="1">
    <citation type="submission" date="2014-04" db="EMBL/GenBank/DDBJ databases">
        <authorList>
            <consortium name="DOE Joint Genome Institute"/>
            <person name="Kuo A."/>
            <person name="Gay G."/>
            <person name="Dore J."/>
            <person name="Kohler A."/>
            <person name="Nagy L.G."/>
            <person name="Floudas D."/>
            <person name="Copeland A."/>
            <person name="Barry K.W."/>
            <person name="Cichocki N."/>
            <person name="Veneault-Fourrey C."/>
            <person name="LaButti K."/>
            <person name="Lindquist E.A."/>
            <person name="Lipzen A."/>
            <person name="Lundell T."/>
            <person name="Morin E."/>
            <person name="Murat C."/>
            <person name="Sun H."/>
            <person name="Tunlid A."/>
            <person name="Henrissat B."/>
            <person name="Grigoriev I.V."/>
            <person name="Hibbett D.S."/>
            <person name="Martin F."/>
            <person name="Nordberg H.P."/>
            <person name="Cantor M.N."/>
            <person name="Hua S.X."/>
        </authorList>
    </citation>
    <scope>NUCLEOTIDE SEQUENCE [LARGE SCALE GENOMIC DNA]</scope>
    <source>
        <strain evidence="2">h7</strain>
    </source>
</reference>
<evidence type="ECO:0000313" key="1">
    <source>
        <dbReference type="EMBL" id="KIM45704.1"/>
    </source>
</evidence>
<accession>A0A0C3CNP9</accession>
<dbReference type="AlphaFoldDB" id="A0A0C3CNP9"/>